<feature type="transmembrane region" description="Helical" evidence="7">
    <location>
        <begin position="201"/>
        <end position="225"/>
    </location>
</feature>
<dbReference type="Gene3D" id="1.20.120.80">
    <property type="entry name" value="Cytochrome c oxidase, subunit III, four-helix bundle"/>
    <property type="match status" value="1"/>
</dbReference>
<keyword evidence="6 7" id="KW-0472">Membrane</keyword>
<dbReference type="AlphaFoldDB" id="A0A382N9K4"/>
<dbReference type="PANTHER" id="PTHR11403">
    <property type="entry name" value="CYTOCHROME C OXIDASE SUBUNIT III"/>
    <property type="match status" value="1"/>
</dbReference>
<dbReference type="SUPFAM" id="SSF81452">
    <property type="entry name" value="Cytochrome c oxidase subunit III-like"/>
    <property type="match status" value="1"/>
</dbReference>
<keyword evidence="4 7" id="KW-0812">Transmembrane</keyword>
<sequence length="264" mass="29546">RIGGSDLAAIIRKGKLFIFAHSSCRDFLAFSRVFMGRPLCCHLVLKKFLKNEEIIMNYTLTVKDPFGTATTGKLGMWLFLMMDALTFATILLGGVYLRLRTDLWPKAGTILNIPLTSFNTFLLIMSSFTMVMALNAIRHNDQKGLKTFLTLTILGGISFLGIQFYEYSHFIMGSPELGVALNNAGFTGNSFLWTTGSYGSAFYATTAFHGLHVLSGVIYLSVILFHANKGVYSSENFDHLEIAGLFWHFVDLVWILVFTIIYLI</sequence>
<feature type="transmembrane region" description="Helical" evidence="7">
    <location>
        <begin position="77"/>
        <end position="97"/>
    </location>
</feature>
<dbReference type="InterPro" id="IPR035973">
    <property type="entry name" value="Cyt_c_oxidase_su3-like_sf"/>
</dbReference>
<organism evidence="9">
    <name type="scientific">marine metagenome</name>
    <dbReference type="NCBI Taxonomy" id="408172"/>
    <lineage>
        <taxon>unclassified sequences</taxon>
        <taxon>metagenomes</taxon>
        <taxon>ecological metagenomes</taxon>
    </lineage>
</organism>
<keyword evidence="3" id="KW-1003">Cell membrane</keyword>
<feature type="domain" description="Heme-copper oxidase subunit III family profile" evidence="8">
    <location>
        <begin position="43"/>
        <end position="264"/>
    </location>
</feature>
<dbReference type="GO" id="GO:0019646">
    <property type="term" value="P:aerobic electron transport chain"/>
    <property type="evidence" value="ECO:0007669"/>
    <property type="project" value="InterPro"/>
</dbReference>
<dbReference type="InterPro" id="IPR000298">
    <property type="entry name" value="Cyt_c_oxidase-like_su3"/>
</dbReference>
<dbReference type="PANTHER" id="PTHR11403:SF2">
    <property type="entry name" value="CYTOCHROME BO(3) UBIQUINOL OXIDASE SUBUNIT 3"/>
    <property type="match status" value="1"/>
</dbReference>
<feature type="transmembrane region" description="Helical" evidence="7">
    <location>
        <begin position="148"/>
        <end position="165"/>
    </location>
</feature>
<dbReference type="InterPro" id="IPR013833">
    <property type="entry name" value="Cyt_c_oxidase_su3_a-hlx"/>
</dbReference>
<proteinExistence type="inferred from homology"/>
<gene>
    <name evidence="9" type="ORF">METZ01_LOCUS309761</name>
</gene>
<accession>A0A382N9K4</accession>
<evidence type="ECO:0000313" key="9">
    <source>
        <dbReference type="EMBL" id="SVC56907.1"/>
    </source>
</evidence>
<protein>
    <recommendedName>
        <fullName evidence="8">Heme-copper oxidase subunit III family profile domain-containing protein</fullName>
    </recommendedName>
</protein>
<dbReference type="InterPro" id="IPR024791">
    <property type="entry name" value="Cyt_c/ubiquinol_Oxase_su3"/>
</dbReference>
<reference evidence="9" key="1">
    <citation type="submission" date="2018-05" db="EMBL/GenBank/DDBJ databases">
        <authorList>
            <person name="Lanie J.A."/>
            <person name="Ng W.-L."/>
            <person name="Kazmierczak K.M."/>
            <person name="Andrzejewski T.M."/>
            <person name="Davidsen T.M."/>
            <person name="Wayne K.J."/>
            <person name="Tettelin H."/>
            <person name="Glass J.I."/>
            <person name="Rusch D."/>
            <person name="Podicherti R."/>
            <person name="Tsui H.-C.T."/>
            <person name="Winkler M.E."/>
        </authorList>
    </citation>
    <scope>NUCLEOTIDE SEQUENCE</scope>
</reference>
<evidence type="ECO:0000256" key="4">
    <source>
        <dbReference type="ARBA" id="ARBA00022692"/>
    </source>
</evidence>
<feature type="transmembrane region" description="Helical" evidence="7">
    <location>
        <begin position="117"/>
        <end position="136"/>
    </location>
</feature>
<evidence type="ECO:0000256" key="3">
    <source>
        <dbReference type="ARBA" id="ARBA00022475"/>
    </source>
</evidence>
<dbReference type="GO" id="GO:0005886">
    <property type="term" value="C:plasma membrane"/>
    <property type="evidence" value="ECO:0007669"/>
    <property type="project" value="UniProtKB-SubCell"/>
</dbReference>
<dbReference type="PROSITE" id="PS50253">
    <property type="entry name" value="COX3"/>
    <property type="match status" value="1"/>
</dbReference>
<evidence type="ECO:0000256" key="6">
    <source>
        <dbReference type="ARBA" id="ARBA00023136"/>
    </source>
</evidence>
<comment type="similarity">
    <text evidence="2">Belongs to the cytochrome c oxidase subunit 3 family.</text>
</comment>
<evidence type="ECO:0000259" key="8">
    <source>
        <dbReference type="PROSITE" id="PS50253"/>
    </source>
</evidence>
<dbReference type="CDD" id="cd00386">
    <property type="entry name" value="Heme_Cu_Oxidase_III_like"/>
    <property type="match status" value="1"/>
</dbReference>
<name>A0A382N9K4_9ZZZZ</name>
<dbReference type="GO" id="GO:0004129">
    <property type="term" value="F:cytochrome-c oxidase activity"/>
    <property type="evidence" value="ECO:0007669"/>
    <property type="project" value="InterPro"/>
</dbReference>
<comment type="subcellular location">
    <subcellularLocation>
        <location evidence="1">Cell membrane</location>
        <topology evidence="1">Multi-pass membrane protein</topology>
    </subcellularLocation>
</comment>
<feature type="transmembrane region" description="Helical" evidence="7">
    <location>
        <begin position="245"/>
        <end position="263"/>
    </location>
</feature>
<dbReference type="EMBL" id="UINC01098408">
    <property type="protein sequence ID" value="SVC56907.1"/>
    <property type="molecule type" value="Genomic_DNA"/>
</dbReference>
<evidence type="ECO:0000256" key="2">
    <source>
        <dbReference type="ARBA" id="ARBA00010581"/>
    </source>
</evidence>
<feature type="non-terminal residue" evidence="9">
    <location>
        <position position="1"/>
    </location>
</feature>
<evidence type="ECO:0000256" key="7">
    <source>
        <dbReference type="SAM" id="Phobius"/>
    </source>
</evidence>
<keyword evidence="5 7" id="KW-1133">Transmembrane helix</keyword>
<evidence type="ECO:0000256" key="5">
    <source>
        <dbReference type="ARBA" id="ARBA00022989"/>
    </source>
</evidence>
<evidence type="ECO:0000256" key="1">
    <source>
        <dbReference type="ARBA" id="ARBA00004651"/>
    </source>
</evidence>
<dbReference type="Pfam" id="PF00510">
    <property type="entry name" value="COX3"/>
    <property type="match status" value="1"/>
</dbReference>